<reference evidence="6 7" key="1">
    <citation type="submission" date="2020-08" db="EMBL/GenBank/DDBJ databases">
        <authorList>
            <person name="Koutsovoulos G."/>
            <person name="Danchin GJ E."/>
        </authorList>
    </citation>
    <scope>NUCLEOTIDE SEQUENCE [LARGE SCALE GENOMIC DNA]</scope>
</reference>
<evidence type="ECO:0000256" key="2">
    <source>
        <dbReference type="ARBA" id="ARBA00022729"/>
    </source>
</evidence>
<dbReference type="Pfam" id="PF13855">
    <property type="entry name" value="LRR_8"/>
    <property type="match status" value="5"/>
</dbReference>
<dbReference type="FunFam" id="3.80.10.10:FF:001164">
    <property type="entry name" value="GH01279p"/>
    <property type="match status" value="1"/>
</dbReference>
<name>A0A6V7TSN3_MELEN</name>
<keyword evidence="1" id="KW-0433">Leucine-rich repeat</keyword>
<evidence type="ECO:0000256" key="1">
    <source>
        <dbReference type="ARBA" id="ARBA00022614"/>
    </source>
</evidence>
<dbReference type="InterPro" id="IPR003591">
    <property type="entry name" value="Leu-rich_rpt_typical-subtyp"/>
</dbReference>
<evidence type="ECO:0000313" key="6">
    <source>
        <dbReference type="EMBL" id="CAD2132453.1"/>
    </source>
</evidence>
<proteinExistence type="predicted"/>
<evidence type="ECO:0000256" key="3">
    <source>
        <dbReference type="ARBA" id="ARBA00022737"/>
    </source>
</evidence>
<dbReference type="PRINTS" id="PR00019">
    <property type="entry name" value="LEURICHRPT"/>
</dbReference>
<dbReference type="InterPro" id="IPR032675">
    <property type="entry name" value="LRR_dom_sf"/>
</dbReference>
<dbReference type="OrthoDB" id="2015831at2759"/>
<dbReference type="PROSITE" id="PS51450">
    <property type="entry name" value="LRR"/>
    <property type="match status" value="11"/>
</dbReference>
<dbReference type="Proteomes" id="UP000580250">
    <property type="component" value="Unassembled WGS sequence"/>
</dbReference>
<dbReference type="SUPFAM" id="SSF52200">
    <property type="entry name" value="Toll/Interleukin receptor TIR domain"/>
    <property type="match status" value="1"/>
</dbReference>
<feature type="region of interest" description="Disordered" evidence="4">
    <location>
        <begin position="1118"/>
        <end position="1137"/>
    </location>
</feature>
<dbReference type="SMART" id="SM00369">
    <property type="entry name" value="LRR_TYP"/>
    <property type="match status" value="16"/>
</dbReference>
<keyword evidence="5" id="KW-1133">Transmembrane helix</keyword>
<comment type="caution">
    <text evidence="6">The sequence shown here is derived from an EMBL/GenBank/DDBJ whole genome shotgun (WGS) entry which is preliminary data.</text>
</comment>
<feature type="transmembrane region" description="Helical" evidence="5">
    <location>
        <begin position="1081"/>
        <end position="1103"/>
    </location>
</feature>
<dbReference type="SMART" id="SM00364">
    <property type="entry name" value="LRR_BAC"/>
    <property type="match status" value="6"/>
</dbReference>
<accession>A0A6V7TSN3</accession>
<dbReference type="GO" id="GO:0005886">
    <property type="term" value="C:plasma membrane"/>
    <property type="evidence" value="ECO:0007669"/>
    <property type="project" value="TreeGrafter"/>
</dbReference>
<feature type="transmembrane region" description="Helical" evidence="5">
    <location>
        <begin position="62"/>
        <end position="83"/>
    </location>
</feature>
<dbReference type="SMART" id="SM00365">
    <property type="entry name" value="LRR_SD22"/>
    <property type="match status" value="8"/>
</dbReference>
<dbReference type="PANTHER" id="PTHR24369:SF210">
    <property type="entry name" value="CHAOPTIN-RELATED"/>
    <property type="match status" value="1"/>
</dbReference>
<keyword evidence="5" id="KW-0812">Transmembrane</keyword>
<dbReference type="Gene3D" id="3.40.50.10140">
    <property type="entry name" value="Toll/interleukin-1 receptor homology (TIR) domain"/>
    <property type="match status" value="1"/>
</dbReference>
<dbReference type="Gene3D" id="3.80.10.10">
    <property type="entry name" value="Ribonuclease Inhibitor"/>
    <property type="match status" value="7"/>
</dbReference>
<keyword evidence="2" id="KW-0732">Signal</keyword>
<evidence type="ECO:0000256" key="4">
    <source>
        <dbReference type="SAM" id="MobiDB-lite"/>
    </source>
</evidence>
<evidence type="ECO:0000313" key="7">
    <source>
        <dbReference type="Proteomes" id="UP000580250"/>
    </source>
</evidence>
<dbReference type="InterPro" id="IPR035897">
    <property type="entry name" value="Toll_tir_struct_dom_sf"/>
</dbReference>
<keyword evidence="3" id="KW-0677">Repeat</keyword>
<organism evidence="6 7">
    <name type="scientific">Meloidogyne enterolobii</name>
    <name type="common">Root-knot nematode worm</name>
    <name type="synonym">Meloidogyne mayaguensis</name>
    <dbReference type="NCBI Taxonomy" id="390850"/>
    <lineage>
        <taxon>Eukaryota</taxon>
        <taxon>Metazoa</taxon>
        <taxon>Ecdysozoa</taxon>
        <taxon>Nematoda</taxon>
        <taxon>Chromadorea</taxon>
        <taxon>Rhabditida</taxon>
        <taxon>Tylenchina</taxon>
        <taxon>Tylenchomorpha</taxon>
        <taxon>Tylenchoidea</taxon>
        <taxon>Meloidogynidae</taxon>
        <taxon>Meloidogyninae</taxon>
        <taxon>Meloidogyne</taxon>
    </lineage>
</organism>
<sequence>MGNKRLLENDDWPTLYYSTTNMSTKLEQQCNNNIVEERANNRNNLFKKFKSLFPPKLQKQNLIFILFIYLIFLAQLISCYSMTVNRRHLRRAIEYQQNNNPIPRYQCPNGCRCVPDNKVNHLLSITCHWPYLKNSRIFNNFPKNGTKSLNIFCEKEEYIEDNILAIDGNFFGFNELRELKINNCRFTQLSAGVFEGLPKLRSLSIIGAKSLQRLEEYFFLRLTKLESLILSDSGLREFPLDGICSLQKLQVLDLSKNLLTSIRLGIFLPRPVHHPCQLINLIVLNIAENSIQIISEQDLLPFPALRLLNLFNNKLIEIESDAFQSGQVPQLQTLDLSSNQLNNLPKRLPEGLLHVDMSNNRFQLIPESIVELPGLVGVNLSGNSFNDEIDKITLKSSKLEQLDISWNKLHNLPIQFLSQSTNSLTTLKLSGNLIKKLYSNQMQNFTSLKELDLSSNKLTSLNIRTFEGLDKLERLLLFNNSIQNIHEEAFQELGNSLEYLNISHNLITKLPAAIGRLSRVETVDLSNNKISTYYNFILNKMSHLTHLNLSQNLLTSIDNYVFDGCESLLEINLSSNRIQNISPDAFNKCPKLRKIDLSKNLLFQLGTALTGLKSLRILNLSEKCFGRVNYNKIKKVGILIETENGRKLKKLELHSNRITNFSVDENYFKNSQNLKIFPSELEELDLSDNLLTLITENNFQGMSQLKMVDLRLNKLQTIPKELFEITVVANSRYGQMFISENPLICNCGMEWLLNAKDRKSDDIPSISENGGVRDINEAKCLLPLNGQIKFVAETEASDFLCPYNTLCEPNCPCCQLSSCDCKSICPKACDCFRDQTFTKNVVKCSGTEKEEFDLQKLPMQSSHILLSNLNFPVLKKSDFFGMGRLVELHINSSNIQTIEPSAFDTINNLKALHLSGNNLKRINGDEFTSAPNLHLLNLANNNIYEINNYLNLIAPHLEKIILEENRIEELPIFIKNIKNLRQIYLGRNPFRCDCSFNGRFLAQEWISLNQQKIKDAGKIQCVENVTRAKETNDTTIFSNYFPNINDDLFVMSMLEFLNQENRTICIEHPKRIFGVFEYADTMMIILFIIAILVFFTFLIITVAKSCFQYLNDVQKQHKPEKKKYPKNNRSPVTSSESMTLIDRRLISPSIPSTSRSSNDESYSSSTLGGPNYDIFICYAKKDEKLVLNLRREIERINNNGYNYRICLLHHLPETYYNPKGVQLFPTKKLEKLMHGSRLLILYVSPEFIRKDLNLLQLTNCICNFKKEKSGSLSAEEKKIFIIYSKETSEQHTNNIPESVGKIILANSKIKQSDPGFWDELARVLPSPIVRESPEEPFYEQIHSPSQSAFV</sequence>
<protein>
    <submittedName>
        <fullName evidence="6">Uncharacterized protein</fullName>
    </submittedName>
</protein>
<dbReference type="InterPro" id="IPR001611">
    <property type="entry name" value="Leu-rich_rpt"/>
</dbReference>
<dbReference type="InterPro" id="IPR050541">
    <property type="entry name" value="LRR_TM_domain-containing"/>
</dbReference>
<keyword evidence="5" id="KW-0472">Membrane</keyword>
<feature type="compositionally biased region" description="Polar residues" evidence="4">
    <location>
        <begin position="1127"/>
        <end position="1137"/>
    </location>
</feature>
<dbReference type="SUPFAM" id="SSF52058">
    <property type="entry name" value="L domain-like"/>
    <property type="match status" value="3"/>
</dbReference>
<dbReference type="EMBL" id="CAJEWN010000012">
    <property type="protein sequence ID" value="CAD2132453.1"/>
    <property type="molecule type" value="Genomic_DNA"/>
</dbReference>
<gene>
    <name evidence="6" type="ORF">MENT_LOCUS3651</name>
</gene>
<evidence type="ECO:0000256" key="5">
    <source>
        <dbReference type="SAM" id="Phobius"/>
    </source>
</evidence>
<dbReference type="PANTHER" id="PTHR24369">
    <property type="entry name" value="ANTIGEN BSP, PUTATIVE-RELATED"/>
    <property type="match status" value="1"/>
</dbReference>